<proteinExistence type="inferred from homology"/>
<dbReference type="GO" id="GO:0061689">
    <property type="term" value="C:tricellular tight junction"/>
    <property type="evidence" value="ECO:0000318"/>
    <property type="project" value="GO_Central"/>
</dbReference>
<comment type="similarity">
    <text evidence="2">Belongs to the immunoglobulin superfamily. LISCH7 family.</text>
</comment>
<gene>
    <name evidence="14 16" type="primary">LSR</name>
</gene>
<evidence type="ECO:0000313" key="16">
    <source>
        <dbReference type="VGNC" id="VGNC:19826"/>
    </source>
</evidence>
<keyword evidence="9" id="KW-0393">Immunoglobulin domain</keyword>
<dbReference type="InterPro" id="IPR036179">
    <property type="entry name" value="Ig-like_dom_sf"/>
</dbReference>
<feature type="compositionally biased region" description="Basic and acidic residues" evidence="11">
    <location>
        <begin position="546"/>
        <end position="565"/>
    </location>
</feature>
<dbReference type="InterPro" id="IPR013783">
    <property type="entry name" value="Ig-like_fold"/>
</dbReference>
<evidence type="ECO:0000256" key="8">
    <source>
        <dbReference type="ARBA" id="ARBA00023157"/>
    </source>
</evidence>
<feature type="compositionally biased region" description="Low complexity" evidence="11">
    <location>
        <begin position="832"/>
        <end position="854"/>
    </location>
</feature>
<dbReference type="Bgee" id="ENSECAG00000022420">
    <property type="expression patterns" value="Expressed in trophoblast and 23 other cell types or tissues"/>
</dbReference>
<dbReference type="Pfam" id="PF05624">
    <property type="entry name" value="LSR"/>
    <property type="match status" value="1"/>
</dbReference>
<dbReference type="GO" id="GO:1904274">
    <property type="term" value="P:tricellular tight junction assembly"/>
    <property type="evidence" value="ECO:0000318"/>
    <property type="project" value="GO_Central"/>
</dbReference>
<evidence type="ECO:0000256" key="7">
    <source>
        <dbReference type="ARBA" id="ARBA00023136"/>
    </source>
</evidence>
<dbReference type="InterPro" id="IPR007110">
    <property type="entry name" value="Ig-like_dom"/>
</dbReference>
<feature type="compositionally biased region" description="Basic and acidic residues" evidence="11">
    <location>
        <begin position="450"/>
        <end position="459"/>
    </location>
</feature>
<accession>A0A3Q2IC09</accession>
<dbReference type="PANTHER" id="PTHR15923:SF1">
    <property type="entry name" value="LIPOLYSIS-STIMULATED LIPOPROTEIN RECEPTOR"/>
    <property type="match status" value="1"/>
</dbReference>
<dbReference type="PANTHER" id="PTHR15923">
    <property type="entry name" value="TRANSMEMBRANE AND IMMUNOGLOBULIN DOMAIN-CONTAINING PROTEIN"/>
    <property type="match status" value="1"/>
</dbReference>
<evidence type="ECO:0000256" key="5">
    <source>
        <dbReference type="ARBA" id="ARBA00022949"/>
    </source>
</evidence>
<evidence type="ECO:0000256" key="4">
    <source>
        <dbReference type="ARBA" id="ARBA00022692"/>
    </source>
</evidence>
<feature type="compositionally biased region" description="Basic residues" evidence="11">
    <location>
        <begin position="475"/>
        <end position="486"/>
    </location>
</feature>
<dbReference type="GO" id="GO:0005923">
    <property type="term" value="C:bicellular tight junction"/>
    <property type="evidence" value="ECO:0007669"/>
    <property type="project" value="UniProtKB-SubCell"/>
</dbReference>
<dbReference type="Gene3D" id="2.60.40.10">
    <property type="entry name" value="Immunoglobulins"/>
    <property type="match status" value="1"/>
</dbReference>
<evidence type="ECO:0000256" key="9">
    <source>
        <dbReference type="ARBA" id="ARBA00023319"/>
    </source>
</evidence>
<evidence type="ECO:0000259" key="13">
    <source>
        <dbReference type="PROSITE" id="PS50835"/>
    </source>
</evidence>
<dbReference type="InterPro" id="IPR051874">
    <property type="entry name" value="Ig-like_domain-LISCH7"/>
</dbReference>
<dbReference type="Proteomes" id="UP000002281">
    <property type="component" value="Chromosome 10"/>
</dbReference>
<dbReference type="GO" id="GO:0012505">
    <property type="term" value="C:endomembrane system"/>
    <property type="evidence" value="ECO:0007669"/>
    <property type="project" value="UniProtKB-SubCell"/>
</dbReference>
<feature type="region of interest" description="Disordered" evidence="11">
    <location>
        <begin position="745"/>
        <end position="889"/>
    </location>
</feature>
<dbReference type="InterPro" id="IPR008664">
    <property type="entry name" value="LISCH7"/>
</dbReference>
<keyword evidence="3" id="KW-0796">Tight junction</keyword>
<dbReference type="VGNC" id="VGNC:19826">
    <property type="gene designation" value="LSR"/>
</dbReference>
<evidence type="ECO:0000256" key="6">
    <source>
        <dbReference type="ARBA" id="ARBA00022989"/>
    </source>
</evidence>
<keyword evidence="5" id="KW-0965">Cell junction</keyword>
<feature type="compositionally biased region" description="Pro residues" evidence="11">
    <location>
        <begin position="748"/>
        <end position="761"/>
    </location>
</feature>
<organism evidence="14 15">
    <name type="scientific">Equus caballus</name>
    <name type="common">Horse</name>
    <dbReference type="NCBI Taxonomy" id="9796"/>
    <lineage>
        <taxon>Eukaryota</taxon>
        <taxon>Metazoa</taxon>
        <taxon>Chordata</taxon>
        <taxon>Craniata</taxon>
        <taxon>Vertebrata</taxon>
        <taxon>Euteleostomi</taxon>
        <taxon>Mammalia</taxon>
        <taxon>Eutheria</taxon>
        <taxon>Laurasiatheria</taxon>
        <taxon>Perissodactyla</taxon>
        <taxon>Equidae</taxon>
        <taxon>Equus</taxon>
    </lineage>
</organism>
<dbReference type="GO" id="GO:0005886">
    <property type="term" value="C:plasma membrane"/>
    <property type="evidence" value="ECO:0000318"/>
    <property type="project" value="GO_Central"/>
</dbReference>
<feature type="compositionally biased region" description="Low complexity" evidence="11">
    <location>
        <begin position="460"/>
        <end position="474"/>
    </location>
</feature>
<dbReference type="Ensembl" id="ENSECAT00000035693.2">
    <property type="protein sequence ID" value="ENSECAP00000045194.1"/>
    <property type="gene ID" value="ENSECAG00000022420.4"/>
</dbReference>
<name>A0A3Q2IC09_HORSE</name>
<keyword evidence="4 12" id="KW-0812">Transmembrane</keyword>
<dbReference type="GO" id="GO:0060856">
    <property type="term" value="P:establishment of blood-brain barrier"/>
    <property type="evidence" value="ECO:0000318"/>
    <property type="project" value="GO_Central"/>
</dbReference>
<feature type="region of interest" description="Disordered" evidence="11">
    <location>
        <begin position="372"/>
        <end position="598"/>
    </location>
</feature>
<protein>
    <submittedName>
        <fullName evidence="14">Lipolysis stimulated lipoprotein receptor</fullName>
    </submittedName>
</protein>
<dbReference type="SMART" id="SM00409">
    <property type="entry name" value="IG"/>
    <property type="match status" value="1"/>
</dbReference>
<evidence type="ECO:0000256" key="2">
    <source>
        <dbReference type="ARBA" id="ARBA00009491"/>
    </source>
</evidence>
<dbReference type="SUPFAM" id="SSF48726">
    <property type="entry name" value="Immunoglobulin"/>
    <property type="match status" value="1"/>
</dbReference>
<feature type="compositionally biased region" description="Pro residues" evidence="11">
    <location>
        <begin position="858"/>
        <end position="875"/>
    </location>
</feature>
<dbReference type="PROSITE" id="PS50835">
    <property type="entry name" value="IG_LIKE"/>
    <property type="match status" value="1"/>
</dbReference>
<keyword evidence="8" id="KW-1015">Disulfide bond</keyword>
<dbReference type="ExpressionAtlas" id="A0A3Q2IC09">
    <property type="expression patterns" value="baseline"/>
</dbReference>
<keyword evidence="15" id="KW-1185">Reference proteome</keyword>
<evidence type="ECO:0000313" key="14">
    <source>
        <dbReference type="Ensembl" id="ENSECAP00000045194.1"/>
    </source>
</evidence>
<keyword evidence="7 12" id="KW-0472">Membrane</keyword>
<feature type="compositionally biased region" description="Basic and acidic residues" evidence="11">
    <location>
        <begin position="384"/>
        <end position="402"/>
    </location>
</feature>
<comment type="subcellular location">
    <subcellularLocation>
        <location evidence="1">Cell junction</location>
        <location evidence="1">Tight junction</location>
    </subcellularLocation>
    <subcellularLocation>
        <location evidence="10">Endomembrane system</location>
        <topology evidence="10">Single-pass type I membrane protein</topology>
    </subcellularLocation>
</comment>
<feature type="compositionally biased region" description="Basic and acidic residues" evidence="11">
    <location>
        <begin position="427"/>
        <end position="438"/>
    </location>
</feature>
<feature type="compositionally biased region" description="Basic and acidic residues" evidence="11">
    <location>
        <begin position="487"/>
        <end position="522"/>
    </location>
</feature>
<dbReference type="InterPro" id="IPR003599">
    <property type="entry name" value="Ig_sub"/>
</dbReference>
<evidence type="ECO:0000256" key="3">
    <source>
        <dbReference type="ARBA" id="ARBA00022427"/>
    </source>
</evidence>
<evidence type="ECO:0000256" key="12">
    <source>
        <dbReference type="SAM" id="Phobius"/>
    </source>
</evidence>
<feature type="domain" description="Ig-like" evidence="13">
    <location>
        <begin position="69"/>
        <end position="217"/>
    </location>
</feature>
<sequence length="889" mass="96976">MHSFQPWCAPRPLPSRYLGGEARAGRAQTAAMAPVARGLSWGPGSYPATPGWGAVVFVWLFLSTFCTAPASAVQVTVSDPYHVVILFQPVTLPCTYQMTTTPTPPIVVWKYKSFCRDRIADAFSPASVDNQINAQLAAGNPGYNPYVECQDSMRTVRMVATKQGNTVTLGDYYQGRRITITGNADLTFDQTAWGDSGVYYCSVVSTQDLQGNNEAYAELIVLDWLFVVVVCLAGFLLFLLLGICWCQCCPHTCCCYVRCPCCPEKCCCPEALYAAGKAATSGVPSIYAPSIYAHLSPAKTPPPPAMIPMGPVYNGYDFDRNSSVGGHSSQVPLLRDTDSSVTSEVRSGYRIQASQQDDSMRVLYYMEKELANFDPSRPGPPNSRAERAMSEVTSLHEDDWRSRPSRGPALTPIRDEEWGRHSPRSPRRWEQEPPRERPGSGWGARRPRARSVDALDDLTRPGSAESGRSPPSSGRRGRAYAPHRSRSRDDLYDQDDPRDFPHPRDAHYDDLRSRDRPPADPRSHHHRSRDPRDDGSRSGDPQYDGRLLEEALRKKGPAERRRPYREEEDEEEASYPPAPPPYSETDSQASRERRLKKVSGHPPWLETLQTLFSRPPRLTRPFLSFFLTEPGPESGKFSRLSSRFVCSFCTIFVLILGTPDNLPLLSLIKFMTTRPKSAGKRLFCCARWGAAQQLCVRVWECVCVCAQLLPGLASGAARAAPAPPPPPCRPGGRATRWLRPRCVRAPASPRPAHAPGPPPPRTSARPPGARVRALLPSTLFTPPPRPTFQSPNPAAGLVPGDQGPSSGAPACRPGRPPGPPAGGRRAAAETVAATSRPAAPRAARARSPAETARALPGGCPPPARVGPGLAPPPPRARSSSKGGKKGGKK</sequence>
<keyword evidence="6 12" id="KW-1133">Transmembrane helix</keyword>
<evidence type="ECO:0000313" key="15">
    <source>
        <dbReference type="Proteomes" id="UP000002281"/>
    </source>
</evidence>
<dbReference type="GeneTree" id="ENSGT00950000183058"/>
<evidence type="ECO:0000256" key="11">
    <source>
        <dbReference type="SAM" id="MobiDB-lite"/>
    </source>
</evidence>
<reference evidence="14 15" key="1">
    <citation type="journal article" date="2009" name="Science">
        <title>Genome sequence, comparative analysis, and population genetics of the domestic horse.</title>
        <authorList>
            <consortium name="Broad Institute Genome Sequencing Platform"/>
            <consortium name="Broad Institute Whole Genome Assembly Team"/>
            <person name="Wade C.M."/>
            <person name="Giulotto E."/>
            <person name="Sigurdsson S."/>
            <person name="Zoli M."/>
            <person name="Gnerre S."/>
            <person name="Imsland F."/>
            <person name="Lear T.L."/>
            <person name="Adelson D.L."/>
            <person name="Bailey E."/>
            <person name="Bellone R.R."/>
            <person name="Bloecker H."/>
            <person name="Distl O."/>
            <person name="Edgar R.C."/>
            <person name="Garber M."/>
            <person name="Leeb T."/>
            <person name="Mauceli E."/>
            <person name="MacLeod J.N."/>
            <person name="Penedo M.C.T."/>
            <person name="Raison J.M."/>
            <person name="Sharpe T."/>
            <person name="Vogel J."/>
            <person name="Andersson L."/>
            <person name="Antczak D.F."/>
            <person name="Biagi T."/>
            <person name="Binns M.M."/>
            <person name="Chowdhary B.P."/>
            <person name="Coleman S.J."/>
            <person name="Della Valle G."/>
            <person name="Fryc S."/>
            <person name="Guerin G."/>
            <person name="Hasegawa T."/>
            <person name="Hill E.W."/>
            <person name="Jurka J."/>
            <person name="Kiialainen A."/>
            <person name="Lindgren G."/>
            <person name="Liu J."/>
            <person name="Magnani E."/>
            <person name="Mickelson J.R."/>
            <person name="Murray J."/>
            <person name="Nergadze S.G."/>
            <person name="Onofrio R."/>
            <person name="Pedroni S."/>
            <person name="Piras M.F."/>
            <person name="Raudsepp T."/>
            <person name="Rocchi M."/>
            <person name="Roeed K.H."/>
            <person name="Ryder O.A."/>
            <person name="Searle S."/>
            <person name="Skow L."/>
            <person name="Swinburne J.E."/>
            <person name="Syvaenen A.C."/>
            <person name="Tozaki T."/>
            <person name="Valberg S.J."/>
            <person name="Vaudin M."/>
            <person name="White J.R."/>
            <person name="Zody M.C."/>
            <person name="Lander E.S."/>
            <person name="Lindblad-Toh K."/>
        </authorList>
    </citation>
    <scope>NUCLEOTIDE SEQUENCE [LARGE SCALE GENOMIC DNA]</scope>
    <source>
        <strain evidence="14 15">Thoroughbred</strain>
    </source>
</reference>
<reference evidence="14" key="2">
    <citation type="submission" date="2025-08" db="UniProtKB">
        <authorList>
            <consortium name="Ensembl"/>
        </authorList>
    </citation>
    <scope>IDENTIFICATION</scope>
    <source>
        <strain evidence="14">Thoroughbred</strain>
    </source>
</reference>
<dbReference type="AlphaFoldDB" id="A0A3Q2IC09"/>
<reference evidence="14" key="3">
    <citation type="submission" date="2025-09" db="UniProtKB">
        <authorList>
            <consortium name="Ensembl"/>
        </authorList>
    </citation>
    <scope>IDENTIFICATION</scope>
    <source>
        <strain evidence="14">Thoroughbred</strain>
    </source>
</reference>
<evidence type="ECO:0000256" key="1">
    <source>
        <dbReference type="ARBA" id="ARBA00004435"/>
    </source>
</evidence>
<evidence type="ECO:0000256" key="10">
    <source>
        <dbReference type="ARBA" id="ARBA00046288"/>
    </source>
</evidence>
<feature type="transmembrane region" description="Helical" evidence="12">
    <location>
        <begin position="219"/>
        <end position="243"/>
    </location>
</feature>